<evidence type="ECO:0000256" key="2">
    <source>
        <dbReference type="ARBA" id="ARBA00022729"/>
    </source>
</evidence>
<comment type="subcellular location">
    <subcellularLocation>
        <location evidence="1">Membrane</location>
    </subcellularLocation>
</comment>
<dbReference type="CDD" id="cd05775">
    <property type="entry name" value="IgV_CD2_like_N"/>
    <property type="match status" value="1"/>
</dbReference>
<evidence type="ECO:0000313" key="7">
    <source>
        <dbReference type="RefSeq" id="XP_014635371.1"/>
    </source>
</evidence>
<evidence type="ECO:0000256" key="3">
    <source>
        <dbReference type="ARBA" id="ARBA00023136"/>
    </source>
</evidence>
<dbReference type="InterPro" id="IPR036179">
    <property type="entry name" value="Ig-like_dom_sf"/>
</dbReference>
<evidence type="ECO:0000256" key="5">
    <source>
        <dbReference type="SAM" id="SignalP"/>
    </source>
</evidence>
<evidence type="ECO:0000313" key="6">
    <source>
        <dbReference type="Proteomes" id="UP000694910"/>
    </source>
</evidence>
<feature type="signal peptide" evidence="5">
    <location>
        <begin position="1"/>
        <end position="35"/>
    </location>
</feature>
<sequence length="217" mass="24060">MARHAMAAGSAPGWAAGVLAVVCLVFCFDVISCDSQLYGAVNKNVTFFTASSTPVKDILWKKRKDKIVEKEENFEAKVFQPFTDRIHLNSISGDLTIFNLTSSDEDEYEFESLSIKDSIKFVLMVLEPLPSPTLNCTLANETVRVQCRIPKPYSSHIDLIRYSWNCFSAQCKTGSESSEVCVNKTDALSRTIECVVSNPLFRNASSIVLDTCVPHGE</sequence>
<evidence type="ECO:0000256" key="4">
    <source>
        <dbReference type="ARBA" id="ARBA00023180"/>
    </source>
</evidence>
<dbReference type="InterPro" id="IPR015631">
    <property type="entry name" value="CD2/SLAM_rcpt"/>
</dbReference>
<evidence type="ECO:0000256" key="1">
    <source>
        <dbReference type="ARBA" id="ARBA00004370"/>
    </source>
</evidence>
<proteinExistence type="predicted"/>
<dbReference type="RefSeq" id="XP_014635371.1">
    <property type="nucleotide sequence ID" value="XM_014779885.1"/>
</dbReference>
<dbReference type="PANTHER" id="PTHR12080">
    <property type="entry name" value="SIGNALING LYMPHOCYTIC ACTIVATION MOLECULE"/>
    <property type="match status" value="1"/>
</dbReference>
<protein>
    <submittedName>
        <fullName evidence="7">Lymphocyte function-associated antigen 3</fullName>
    </submittedName>
</protein>
<organism evidence="6 7">
    <name type="scientific">Ceratotherium simum simum</name>
    <name type="common">Southern white rhinoceros</name>
    <dbReference type="NCBI Taxonomy" id="73337"/>
    <lineage>
        <taxon>Eukaryota</taxon>
        <taxon>Metazoa</taxon>
        <taxon>Chordata</taxon>
        <taxon>Craniata</taxon>
        <taxon>Vertebrata</taxon>
        <taxon>Euteleostomi</taxon>
        <taxon>Mammalia</taxon>
        <taxon>Eutheria</taxon>
        <taxon>Laurasiatheria</taxon>
        <taxon>Perissodactyla</taxon>
        <taxon>Rhinocerotidae</taxon>
        <taxon>Ceratotherium</taxon>
    </lineage>
</organism>
<keyword evidence="4" id="KW-0325">Glycoprotein</keyword>
<name>A0ABM1C740_CERSS</name>
<dbReference type="SUPFAM" id="SSF48726">
    <property type="entry name" value="Immunoglobulin"/>
    <property type="match status" value="1"/>
</dbReference>
<keyword evidence="6" id="KW-1185">Reference proteome</keyword>
<dbReference type="PANTHER" id="PTHR12080:SF55">
    <property type="entry name" value="LYMPHOCYTE FUNCTION-ASSOCIATED ANTIGEN 3"/>
    <property type="match status" value="1"/>
</dbReference>
<gene>
    <name evidence="7" type="primary">LOC106800294</name>
</gene>
<dbReference type="Gene3D" id="2.60.40.10">
    <property type="entry name" value="Immunoglobulins"/>
    <property type="match status" value="1"/>
</dbReference>
<keyword evidence="3" id="KW-0472">Membrane</keyword>
<feature type="chain" id="PRO_5045389683" evidence="5">
    <location>
        <begin position="36"/>
        <end position="217"/>
    </location>
</feature>
<keyword evidence="2 5" id="KW-0732">Signal</keyword>
<accession>A0ABM1C740</accession>
<dbReference type="GeneID" id="106800294"/>
<reference evidence="7" key="1">
    <citation type="submission" date="2025-08" db="UniProtKB">
        <authorList>
            <consortium name="RefSeq"/>
        </authorList>
    </citation>
    <scope>IDENTIFICATION</scope>
</reference>
<dbReference type="InterPro" id="IPR013783">
    <property type="entry name" value="Ig-like_fold"/>
</dbReference>
<dbReference type="Proteomes" id="UP000694910">
    <property type="component" value="Unplaced"/>
</dbReference>